<evidence type="ECO:0000313" key="4">
    <source>
        <dbReference type="Proteomes" id="UP000308167"/>
    </source>
</evidence>
<organism evidence="3 4">
    <name type="scientific">Actinobacillus porcinus</name>
    <dbReference type="NCBI Taxonomy" id="51048"/>
    <lineage>
        <taxon>Bacteria</taxon>
        <taxon>Pseudomonadati</taxon>
        <taxon>Pseudomonadota</taxon>
        <taxon>Gammaproteobacteria</taxon>
        <taxon>Pasteurellales</taxon>
        <taxon>Pasteurellaceae</taxon>
        <taxon>Actinobacillus</taxon>
    </lineage>
</organism>
<dbReference type="Gene3D" id="3.40.50.10770">
    <property type="entry name" value="Hypothetical protein VC1899 like domain (Restriction endonuclease-like)"/>
    <property type="match status" value="1"/>
</dbReference>
<evidence type="ECO:0000259" key="2">
    <source>
        <dbReference type="Pfam" id="PF23400"/>
    </source>
</evidence>
<dbReference type="Pfam" id="PF09002">
    <property type="entry name" value="Card1_endonuc"/>
    <property type="match status" value="1"/>
</dbReference>
<feature type="domain" description="Card1 CARF" evidence="2">
    <location>
        <begin position="6"/>
        <end position="150"/>
    </location>
</feature>
<proteinExistence type="predicted"/>
<dbReference type="CDD" id="cd22364">
    <property type="entry name" value="VC1899-like"/>
    <property type="match status" value="1"/>
</dbReference>
<dbReference type="Gene3D" id="1.10.10.680">
    <property type="entry name" value="Hypothetical protein VC1899 (Restriction endonuclease-like)"/>
    <property type="match status" value="1"/>
</dbReference>
<evidence type="ECO:0000313" key="3">
    <source>
        <dbReference type="EMBL" id="VTU08776.1"/>
    </source>
</evidence>
<dbReference type="RefSeq" id="WP_135710642.1">
    <property type="nucleotide sequence ID" value="NZ_CABFKI010000010.1"/>
</dbReference>
<gene>
    <name evidence="3" type="ORF">SAMEA1410922_01615</name>
</gene>
<comment type="caution">
    <text evidence="3">The sequence shown here is derived from an EMBL/GenBank/DDBJ whole genome shotgun (WGS) entry which is preliminary data.</text>
</comment>
<keyword evidence="4" id="KW-1185">Reference proteome</keyword>
<protein>
    <submittedName>
        <fullName evidence="3">Domain of uncharacterized function (DUF1887)</fullName>
    </submittedName>
</protein>
<name>A0ABY6TM64_9PAST</name>
<dbReference type="InterPro" id="IPR015093">
    <property type="entry name" value="Card1_endonucl_dom"/>
</dbReference>
<dbReference type="SUPFAM" id="SSF52980">
    <property type="entry name" value="Restriction endonuclease-like"/>
    <property type="match status" value="1"/>
</dbReference>
<accession>A0ABY6TM64</accession>
<dbReference type="InterPro" id="IPR011856">
    <property type="entry name" value="tRNA_endonuc-like_dom_sf"/>
</dbReference>
<reference evidence="3 4" key="1">
    <citation type="submission" date="2019-05" db="EMBL/GenBank/DDBJ databases">
        <authorList>
            <consortium name="Pathogen Informatics"/>
        </authorList>
    </citation>
    <scope>NUCLEOTIDE SEQUENCE [LARGE SCALE GENOMIC DNA]</scope>
    <source>
        <strain evidence="3 4">NM319</strain>
    </source>
</reference>
<sequence length="390" mass="45101">MQKYDIHVCLVSGQAAPNLLPILDTEFKPKEIVLIVSNKMKEKANNLAEIYKKNNIKVIQKMLSDEFNFSTMEQEIYAIAEEYLDKNVALNVTGGTKLIAIAAQNAFQTAGNPIFYVDTDENRIIFISKDEQGHWIEDKMLQTNVNLSDYFGSYGFQTFCHSQSDIKEEWLDIPKLLIQYYDRYANVIPLLNKYASLAEKQGLKVEISKEDQRINLLDDVLAEFDDKYDLIEYRNNQINFKNQDVRFFLNGGWLEDYTFNLLKDIKQIDDIGCNIEVANLHYKQEKSDFSKNNQGNKNEFDIVFMAKNKLHIIECKTQKLDKSGGVKAEDILYKLETLKDYGGLFTKKCLISYCSLPEAILNRAKSLNIKIIQGKDLLRLKSLIQDWIAR</sequence>
<dbReference type="Gene3D" id="3.40.1350.10">
    <property type="match status" value="1"/>
</dbReference>
<dbReference type="InterPro" id="IPR011335">
    <property type="entry name" value="Restrct_endonuc-II-like"/>
</dbReference>
<dbReference type="Pfam" id="PF23400">
    <property type="entry name" value="CARF_Card1"/>
    <property type="match status" value="1"/>
</dbReference>
<dbReference type="Proteomes" id="UP000308167">
    <property type="component" value="Unassembled WGS sequence"/>
</dbReference>
<dbReference type="InterPro" id="IPR056339">
    <property type="entry name" value="CARF_Card1"/>
</dbReference>
<dbReference type="GeneID" id="86155993"/>
<feature type="domain" description="Card1 endonuclease" evidence="1">
    <location>
        <begin position="246"/>
        <end position="389"/>
    </location>
</feature>
<dbReference type="EMBL" id="CABFKI010000010">
    <property type="protein sequence ID" value="VTU08776.1"/>
    <property type="molecule type" value="Genomic_DNA"/>
</dbReference>
<evidence type="ECO:0000259" key="1">
    <source>
        <dbReference type="Pfam" id="PF09002"/>
    </source>
</evidence>